<reference evidence="1 2" key="1">
    <citation type="journal article" date="2021" name="Elife">
        <title>Chloroplast acquisition without the gene transfer in kleptoplastic sea slugs, Plakobranchus ocellatus.</title>
        <authorList>
            <person name="Maeda T."/>
            <person name="Takahashi S."/>
            <person name="Yoshida T."/>
            <person name="Shimamura S."/>
            <person name="Takaki Y."/>
            <person name="Nagai Y."/>
            <person name="Toyoda A."/>
            <person name="Suzuki Y."/>
            <person name="Arimoto A."/>
            <person name="Ishii H."/>
            <person name="Satoh N."/>
            <person name="Nishiyama T."/>
            <person name="Hasebe M."/>
            <person name="Maruyama T."/>
            <person name="Minagawa J."/>
            <person name="Obokata J."/>
            <person name="Shigenobu S."/>
        </authorList>
    </citation>
    <scope>NUCLEOTIDE SEQUENCE [LARGE SCALE GENOMIC DNA]</scope>
</reference>
<dbReference type="EMBL" id="BLXT01000154">
    <property type="protein sequence ID" value="GFN74653.1"/>
    <property type="molecule type" value="Genomic_DNA"/>
</dbReference>
<dbReference type="Proteomes" id="UP000735302">
    <property type="component" value="Unassembled WGS sequence"/>
</dbReference>
<organism evidence="1 2">
    <name type="scientific">Plakobranchus ocellatus</name>
    <dbReference type="NCBI Taxonomy" id="259542"/>
    <lineage>
        <taxon>Eukaryota</taxon>
        <taxon>Metazoa</taxon>
        <taxon>Spiralia</taxon>
        <taxon>Lophotrochozoa</taxon>
        <taxon>Mollusca</taxon>
        <taxon>Gastropoda</taxon>
        <taxon>Heterobranchia</taxon>
        <taxon>Euthyneura</taxon>
        <taxon>Panpulmonata</taxon>
        <taxon>Sacoglossa</taxon>
        <taxon>Placobranchoidea</taxon>
        <taxon>Plakobranchidae</taxon>
        <taxon>Plakobranchus</taxon>
    </lineage>
</organism>
<protein>
    <submittedName>
        <fullName evidence="1">Uncharacterized protein</fullName>
    </submittedName>
</protein>
<gene>
    <name evidence="1" type="ORF">PoB_000115900</name>
</gene>
<sequence length="92" mass="10093">MVPPPNELCGLPGLGLAPDQEIQRYIKDLGPAALKSSPTEAISIEHFWNSAPEAVPNLVSCTRPNIYASVSSDDAESERSFLLYNRICRRAH</sequence>
<dbReference type="AlphaFoldDB" id="A0AAV3XUY0"/>
<accession>A0AAV3XUY0</accession>
<evidence type="ECO:0000313" key="1">
    <source>
        <dbReference type="EMBL" id="GFN74653.1"/>
    </source>
</evidence>
<proteinExistence type="predicted"/>
<name>A0AAV3XUY0_9GAST</name>
<keyword evidence="2" id="KW-1185">Reference proteome</keyword>
<evidence type="ECO:0000313" key="2">
    <source>
        <dbReference type="Proteomes" id="UP000735302"/>
    </source>
</evidence>
<comment type="caution">
    <text evidence="1">The sequence shown here is derived from an EMBL/GenBank/DDBJ whole genome shotgun (WGS) entry which is preliminary data.</text>
</comment>